<dbReference type="RefSeq" id="XP_070914831.1">
    <property type="nucleotide sequence ID" value="XM_071058730.1"/>
</dbReference>
<name>A0ABQ0G5R1_9PEZI</name>
<feature type="compositionally biased region" description="Polar residues" evidence="1">
    <location>
        <begin position="545"/>
        <end position="566"/>
    </location>
</feature>
<feature type="compositionally biased region" description="Polar residues" evidence="1">
    <location>
        <begin position="178"/>
        <end position="193"/>
    </location>
</feature>
<accession>A0ABQ0G5R1</accession>
<comment type="caution">
    <text evidence="2">The sequence shown here is derived from an EMBL/GenBank/DDBJ whole genome shotgun (WGS) entry which is preliminary data.</text>
</comment>
<evidence type="ECO:0000256" key="1">
    <source>
        <dbReference type="SAM" id="MobiDB-lite"/>
    </source>
</evidence>
<feature type="region of interest" description="Disordered" evidence="1">
    <location>
        <begin position="1"/>
        <end position="259"/>
    </location>
</feature>
<feature type="compositionally biased region" description="Polar residues" evidence="1">
    <location>
        <begin position="344"/>
        <end position="367"/>
    </location>
</feature>
<dbReference type="Proteomes" id="UP001628179">
    <property type="component" value="Unassembled WGS sequence"/>
</dbReference>
<protein>
    <submittedName>
        <fullName evidence="2">AT hook domain-containing protein</fullName>
    </submittedName>
</protein>
<feature type="compositionally biased region" description="Low complexity" evidence="1">
    <location>
        <begin position="319"/>
        <end position="332"/>
    </location>
</feature>
<feature type="compositionally biased region" description="Basic and acidic residues" evidence="1">
    <location>
        <begin position="144"/>
        <end position="156"/>
    </location>
</feature>
<sequence>MAPRREVLDSDDDGSDFGEGADFVDANSDHADELPRDKPHDASLNTSTDSTDPSFFQRLYDQQQAAATIDSADGQETIPDTAPPEATASTWTNVSSAPPAGQKPPAEDLSSLTCVTDPALTSRKLKRSHGDRQLEVIDLTDITTPRKEAASRKSDVWDLPSTTRSQTTTRMHGKRKSTGQQPSPQQEETSGMPPTQDPYDFPDSTPQTRKKAKRGTPPTSESPVMLIPSEEAISSDGRTRRGRGRNGGSSLGSSIPDTAPQLYIAPSTLTASQKQEYRMVSLSSDAVPETFEQSLPTQPFTAGEVYKSSGVTTVAYPTPSRIGSSRRPPGSIDGLCDDVVATAPTGQDTEHQQSSPDILTDMSTTANVKAKKGRTKVVSSINLGSSEIDPPISTRKTRKRRIVDEEDELWKIGPLGSEKGDDTSPPQAPNDGNSATYPESAANDQTYTLDVQPSTPAPAAATQKKRGRKKKATQTQEPPLNPLDPTPQAAEVCSEPAPEPVRPPAKRKRGRPRKPEPTPKVTAASASPLAHSPQEQPYPEPEASGEQQPLSELPHNSQPQPGSQSLDLMRDNGGDDDESKENTPPAAPEMNIKHVVDNQDKGNVKEEKEEQKHEEPISTKPGVVGTAKQDQKRPPQKVQYRVGLSKRSRIAPLLKSLKKP</sequence>
<dbReference type="EMBL" id="BAAFSV010000002">
    <property type="protein sequence ID" value="GAB1313099.1"/>
    <property type="molecule type" value="Genomic_DNA"/>
</dbReference>
<reference evidence="2 3" key="1">
    <citation type="submission" date="2024-09" db="EMBL/GenBank/DDBJ databases">
        <title>Itraconazole resistance in Madurella fahalii resulting from another homologue of gene encoding cytochrome P450 14-alpha sterol demethylase (CYP51).</title>
        <authorList>
            <person name="Yoshioka I."/>
            <person name="Fahal A.H."/>
            <person name="Kaneko S."/>
            <person name="Yaguchi T."/>
        </authorList>
    </citation>
    <scope>NUCLEOTIDE SEQUENCE [LARGE SCALE GENOMIC DNA]</scope>
    <source>
        <strain evidence="2 3">IFM 68171</strain>
    </source>
</reference>
<feature type="compositionally biased region" description="Polar residues" evidence="1">
    <location>
        <begin position="430"/>
        <end position="454"/>
    </location>
</feature>
<gene>
    <name evidence="2" type="ORF">MFIFM68171_03309</name>
</gene>
<evidence type="ECO:0000313" key="3">
    <source>
        <dbReference type="Proteomes" id="UP001628179"/>
    </source>
</evidence>
<keyword evidence="3" id="KW-1185">Reference proteome</keyword>
<feature type="compositionally biased region" description="Polar residues" evidence="1">
    <location>
        <begin position="43"/>
        <end position="66"/>
    </location>
</feature>
<feature type="compositionally biased region" description="Polar residues" evidence="1">
    <location>
        <begin position="160"/>
        <end position="170"/>
    </location>
</feature>
<feature type="compositionally biased region" description="Polar residues" evidence="1">
    <location>
        <begin position="87"/>
        <end position="96"/>
    </location>
</feature>
<evidence type="ECO:0000313" key="2">
    <source>
        <dbReference type="EMBL" id="GAB1313099.1"/>
    </source>
</evidence>
<feature type="region of interest" description="Disordered" evidence="1">
    <location>
        <begin position="316"/>
        <end position="640"/>
    </location>
</feature>
<feature type="compositionally biased region" description="Basic residues" evidence="1">
    <location>
        <begin position="463"/>
        <end position="472"/>
    </location>
</feature>
<organism evidence="2 3">
    <name type="scientific">Madurella fahalii</name>
    <dbReference type="NCBI Taxonomy" id="1157608"/>
    <lineage>
        <taxon>Eukaryota</taxon>
        <taxon>Fungi</taxon>
        <taxon>Dikarya</taxon>
        <taxon>Ascomycota</taxon>
        <taxon>Pezizomycotina</taxon>
        <taxon>Sordariomycetes</taxon>
        <taxon>Sordariomycetidae</taxon>
        <taxon>Sordariales</taxon>
        <taxon>Sordariales incertae sedis</taxon>
        <taxon>Madurella</taxon>
    </lineage>
</organism>
<feature type="compositionally biased region" description="Basic and acidic residues" evidence="1">
    <location>
        <begin position="27"/>
        <end position="41"/>
    </location>
</feature>
<feature type="compositionally biased region" description="Basic and acidic residues" evidence="1">
    <location>
        <begin position="591"/>
        <end position="617"/>
    </location>
</feature>
<proteinExistence type="predicted"/>
<dbReference type="GeneID" id="98174053"/>